<reference evidence="1" key="1">
    <citation type="submission" date="2018-02" db="EMBL/GenBank/DDBJ databases">
        <title>Rhizophora mucronata_Transcriptome.</title>
        <authorList>
            <person name="Meera S.P."/>
            <person name="Sreeshan A."/>
            <person name="Augustine A."/>
        </authorList>
    </citation>
    <scope>NUCLEOTIDE SEQUENCE</scope>
    <source>
        <tissue evidence="1">Leaf</tissue>
    </source>
</reference>
<organism evidence="1">
    <name type="scientific">Rhizophora mucronata</name>
    <name type="common">Asiatic mangrove</name>
    <dbReference type="NCBI Taxonomy" id="61149"/>
    <lineage>
        <taxon>Eukaryota</taxon>
        <taxon>Viridiplantae</taxon>
        <taxon>Streptophyta</taxon>
        <taxon>Embryophyta</taxon>
        <taxon>Tracheophyta</taxon>
        <taxon>Spermatophyta</taxon>
        <taxon>Magnoliopsida</taxon>
        <taxon>eudicotyledons</taxon>
        <taxon>Gunneridae</taxon>
        <taxon>Pentapetalae</taxon>
        <taxon>rosids</taxon>
        <taxon>fabids</taxon>
        <taxon>Malpighiales</taxon>
        <taxon>Rhizophoraceae</taxon>
        <taxon>Rhizophora</taxon>
    </lineage>
</organism>
<sequence length="25" mass="2979">MSSEFKFKSIRGMTTRQITKKFLRG</sequence>
<name>A0A2P2PQJ7_RHIMU</name>
<proteinExistence type="predicted"/>
<protein>
    <submittedName>
        <fullName evidence="1">Uncharacterized protein</fullName>
    </submittedName>
</protein>
<dbReference type="EMBL" id="GGEC01076487">
    <property type="protein sequence ID" value="MBX56971.1"/>
    <property type="molecule type" value="Transcribed_RNA"/>
</dbReference>
<dbReference type="AlphaFoldDB" id="A0A2P2PQJ7"/>
<evidence type="ECO:0000313" key="1">
    <source>
        <dbReference type="EMBL" id="MBX56971.1"/>
    </source>
</evidence>
<accession>A0A2P2PQJ7</accession>